<gene>
    <name evidence="2" type="ORF">Cadr_000015475</name>
</gene>
<reference evidence="2 3" key="1">
    <citation type="journal article" date="2019" name="Mol. Ecol. Resour.">
        <title>Improving Illumina assemblies with Hi-C and long reads: an example with the North African dromedary.</title>
        <authorList>
            <person name="Elbers J.P."/>
            <person name="Rogers M.F."/>
            <person name="Perelman P.L."/>
            <person name="Proskuryakova A.A."/>
            <person name="Serdyukova N.A."/>
            <person name="Johnson W.E."/>
            <person name="Horin P."/>
            <person name="Corander J."/>
            <person name="Murphy D."/>
            <person name="Burger P.A."/>
        </authorList>
    </citation>
    <scope>NUCLEOTIDE SEQUENCE [LARGE SCALE GENOMIC DNA]</scope>
    <source>
        <strain evidence="2">Drom800</strain>
        <tissue evidence="2">Blood</tissue>
    </source>
</reference>
<keyword evidence="3" id="KW-1185">Reference proteome</keyword>
<organism evidence="2 3">
    <name type="scientific">Camelus dromedarius</name>
    <name type="common">Dromedary</name>
    <name type="synonym">Arabian camel</name>
    <dbReference type="NCBI Taxonomy" id="9838"/>
    <lineage>
        <taxon>Eukaryota</taxon>
        <taxon>Metazoa</taxon>
        <taxon>Chordata</taxon>
        <taxon>Craniata</taxon>
        <taxon>Vertebrata</taxon>
        <taxon>Euteleostomi</taxon>
        <taxon>Mammalia</taxon>
        <taxon>Eutheria</taxon>
        <taxon>Laurasiatheria</taxon>
        <taxon>Artiodactyla</taxon>
        <taxon>Tylopoda</taxon>
        <taxon>Camelidae</taxon>
        <taxon>Camelus</taxon>
    </lineage>
</organism>
<dbReference type="Proteomes" id="UP000299084">
    <property type="component" value="Unassembled WGS sequence"/>
</dbReference>
<feature type="compositionally biased region" description="Polar residues" evidence="1">
    <location>
        <begin position="103"/>
        <end position="129"/>
    </location>
</feature>
<protein>
    <submittedName>
        <fullName evidence="2">Uncharacterized protein</fullName>
    </submittedName>
</protein>
<accession>A0A5N4DPL0</accession>
<proteinExistence type="predicted"/>
<dbReference type="EMBL" id="JWIN03000010">
    <property type="protein sequence ID" value="KAB1273019.1"/>
    <property type="molecule type" value="Genomic_DNA"/>
</dbReference>
<evidence type="ECO:0000313" key="3">
    <source>
        <dbReference type="Proteomes" id="UP000299084"/>
    </source>
</evidence>
<comment type="caution">
    <text evidence="2">The sequence shown here is derived from an EMBL/GenBank/DDBJ whole genome shotgun (WGS) entry which is preliminary data.</text>
</comment>
<evidence type="ECO:0000313" key="2">
    <source>
        <dbReference type="EMBL" id="KAB1273019.1"/>
    </source>
</evidence>
<feature type="region of interest" description="Disordered" evidence="1">
    <location>
        <begin position="1"/>
        <end position="55"/>
    </location>
</feature>
<evidence type="ECO:0000256" key="1">
    <source>
        <dbReference type="SAM" id="MobiDB-lite"/>
    </source>
</evidence>
<dbReference type="AlphaFoldDB" id="A0A5N4DPL0"/>
<sequence length="196" mass="20829">MGRKGRLRGKGRSRGQTPCGASQSWGPTHGRQASVAAWGTAGTGRKAGEAKTPPMRSVRVLASHQTGQREGCPSSCCLTVLHNLNQVNPQLGTGSRVVRTRKNTQSGDTKSIQMPGSQVSECSSPTTPHHSLALDLGQPTQGKRHDLGLHLSRATDAYPNPQGFCSSNLGADLIPDRAVSRKEVLPHTLLQRDSPT</sequence>
<name>A0A5N4DPL0_CAMDR</name>
<feature type="region of interest" description="Disordered" evidence="1">
    <location>
        <begin position="99"/>
        <end position="130"/>
    </location>
</feature>
<feature type="compositionally biased region" description="Basic residues" evidence="1">
    <location>
        <begin position="1"/>
        <end position="13"/>
    </location>
</feature>